<reference evidence="2" key="1">
    <citation type="journal article" date="2022" name="Mol. Ecol. Resour.">
        <title>The genomes of chicory, endive, great burdock and yacon provide insights into Asteraceae palaeo-polyploidization history and plant inulin production.</title>
        <authorList>
            <person name="Fan W."/>
            <person name="Wang S."/>
            <person name="Wang H."/>
            <person name="Wang A."/>
            <person name="Jiang F."/>
            <person name="Liu H."/>
            <person name="Zhao H."/>
            <person name="Xu D."/>
            <person name="Zhang Y."/>
        </authorList>
    </citation>
    <scope>NUCLEOTIDE SEQUENCE [LARGE SCALE GENOMIC DNA]</scope>
    <source>
        <strain evidence="2">cv. Yunnan</strain>
    </source>
</reference>
<name>A0ACB9FYG7_9ASTR</name>
<dbReference type="EMBL" id="CM042032">
    <property type="protein sequence ID" value="KAI3775850.1"/>
    <property type="molecule type" value="Genomic_DNA"/>
</dbReference>
<organism evidence="1 2">
    <name type="scientific">Smallanthus sonchifolius</name>
    <dbReference type="NCBI Taxonomy" id="185202"/>
    <lineage>
        <taxon>Eukaryota</taxon>
        <taxon>Viridiplantae</taxon>
        <taxon>Streptophyta</taxon>
        <taxon>Embryophyta</taxon>
        <taxon>Tracheophyta</taxon>
        <taxon>Spermatophyta</taxon>
        <taxon>Magnoliopsida</taxon>
        <taxon>eudicotyledons</taxon>
        <taxon>Gunneridae</taxon>
        <taxon>Pentapetalae</taxon>
        <taxon>asterids</taxon>
        <taxon>campanulids</taxon>
        <taxon>Asterales</taxon>
        <taxon>Asteraceae</taxon>
        <taxon>Asteroideae</taxon>
        <taxon>Heliantheae alliance</taxon>
        <taxon>Millerieae</taxon>
        <taxon>Smallanthus</taxon>
    </lineage>
</organism>
<accession>A0ACB9FYG7</accession>
<proteinExistence type="predicted"/>
<sequence length="115" mass="12798">MVTNVGNQFFPDDHGHDRANGREEQEATADGLEDIDVDQPLNSPSYVASREESSTQRKRKRRNNWDPILIVRALSYAPITFLLLIVLSVVAERTVSSKVNVAEDMPIGSIGVRCC</sequence>
<evidence type="ECO:0000313" key="1">
    <source>
        <dbReference type="EMBL" id="KAI3775850.1"/>
    </source>
</evidence>
<gene>
    <name evidence="1" type="ORF">L1987_45606</name>
</gene>
<comment type="caution">
    <text evidence="1">The sequence shown here is derived from an EMBL/GenBank/DDBJ whole genome shotgun (WGS) entry which is preliminary data.</text>
</comment>
<dbReference type="Proteomes" id="UP001056120">
    <property type="component" value="Linkage Group LG15"/>
</dbReference>
<protein>
    <submittedName>
        <fullName evidence="1">Uncharacterized protein</fullName>
    </submittedName>
</protein>
<evidence type="ECO:0000313" key="2">
    <source>
        <dbReference type="Proteomes" id="UP001056120"/>
    </source>
</evidence>
<keyword evidence="2" id="KW-1185">Reference proteome</keyword>
<reference evidence="1 2" key="2">
    <citation type="journal article" date="2022" name="Mol. Ecol. Resour.">
        <title>The genomes of chicory, endive, great burdock and yacon provide insights into Asteraceae paleo-polyploidization history and plant inulin production.</title>
        <authorList>
            <person name="Fan W."/>
            <person name="Wang S."/>
            <person name="Wang H."/>
            <person name="Wang A."/>
            <person name="Jiang F."/>
            <person name="Liu H."/>
            <person name="Zhao H."/>
            <person name="Xu D."/>
            <person name="Zhang Y."/>
        </authorList>
    </citation>
    <scope>NUCLEOTIDE SEQUENCE [LARGE SCALE GENOMIC DNA]</scope>
    <source>
        <strain evidence="2">cv. Yunnan</strain>
        <tissue evidence="1">Leaves</tissue>
    </source>
</reference>